<dbReference type="InterPro" id="IPR027417">
    <property type="entry name" value="P-loop_NTPase"/>
</dbReference>
<dbReference type="SMART" id="SM00382">
    <property type="entry name" value="AAA"/>
    <property type="match status" value="1"/>
</dbReference>
<gene>
    <name evidence="4" type="ORF">HYR64_09230</name>
</gene>
<evidence type="ECO:0000256" key="2">
    <source>
        <dbReference type="SAM" id="MobiDB-lite"/>
    </source>
</evidence>
<dbReference type="EMBL" id="JACOSL010000057">
    <property type="protein sequence ID" value="MBI1757272.1"/>
    <property type="molecule type" value="Genomic_DNA"/>
</dbReference>
<feature type="compositionally biased region" description="Low complexity" evidence="2">
    <location>
        <begin position="359"/>
        <end position="391"/>
    </location>
</feature>
<dbReference type="AlphaFoldDB" id="A0A931PV56"/>
<protein>
    <submittedName>
        <fullName evidence="4">Type IV pilus twitching motility protein PilT</fullName>
    </submittedName>
</protein>
<dbReference type="Gene3D" id="3.40.50.300">
    <property type="entry name" value="P-loop containing nucleotide triphosphate hydrolases"/>
    <property type="match status" value="1"/>
</dbReference>
<evidence type="ECO:0000259" key="3">
    <source>
        <dbReference type="PROSITE" id="PS00662"/>
    </source>
</evidence>
<dbReference type="Proteomes" id="UP000727962">
    <property type="component" value="Unassembled WGS sequence"/>
</dbReference>
<organism evidence="4 5">
    <name type="scientific">Fimbriimonas ginsengisoli</name>
    <dbReference type="NCBI Taxonomy" id="1005039"/>
    <lineage>
        <taxon>Bacteria</taxon>
        <taxon>Bacillati</taxon>
        <taxon>Armatimonadota</taxon>
        <taxon>Fimbriimonadia</taxon>
        <taxon>Fimbriimonadales</taxon>
        <taxon>Fimbriimonadaceae</taxon>
        <taxon>Fimbriimonas</taxon>
    </lineage>
</organism>
<evidence type="ECO:0000313" key="4">
    <source>
        <dbReference type="EMBL" id="MBI1757272.1"/>
    </source>
</evidence>
<feature type="region of interest" description="Disordered" evidence="2">
    <location>
        <begin position="340"/>
        <end position="403"/>
    </location>
</feature>
<dbReference type="Pfam" id="PF00437">
    <property type="entry name" value="T2SSE"/>
    <property type="match status" value="1"/>
</dbReference>
<reference evidence="4" key="1">
    <citation type="submission" date="2020-07" db="EMBL/GenBank/DDBJ databases">
        <title>Huge and variable diversity of episymbiotic CPR bacteria and DPANN archaea in groundwater ecosystems.</title>
        <authorList>
            <person name="He C.Y."/>
            <person name="Keren R."/>
            <person name="Whittaker M."/>
            <person name="Farag I.F."/>
            <person name="Doudna J."/>
            <person name="Cate J.H.D."/>
            <person name="Banfield J.F."/>
        </authorList>
    </citation>
    <scope>NUCLEOTIDE SEQUENCE</scope>
    <source>
        <strain evidence="4">NC_groundwater_17_Pr7_B-0.1um_64_12</strain>
    </source>
</reference>
<dbReference type="InterPro" id="IPR001482">
    <property type="entry name" value="T2SS/T4SS_dom"/>
</dbReference>
<dbReference type="SUPFAM" id="SSF52540">
    <property type="entry name" value="P-loop containing nucleoside triphosphate hydrolases"/>
    <property type="match status" value="1"/>
</dbReference>
<evidence type="ECO:0000256" key="1">
    <source>
        <dbReference type="ARBA" id="ARBA00006611"/>
    </source>
</evidence>
<dbReference type="CDD" id="cd01131">
    <property type="entry name" value="PilT"/>
    <property type="match status" value="1"/>
</dbReference>
<dbReference type="PANTHER" id="PTHR30486">
    <property type="entry name" value="TWITCHING MOTILITY PROTEIN PILT"/>
    <property type="match status" value="1"/>
</dbReference>
<dbReference type="PROSITE" id="PS00662">
    <property type="entry name" value="T2SP_E"/>
    <property type="match status" value="1"/>
</dbReference>
<dbReference type="GO" id="GO:0005524">
    <property type="term" value="F:ATP binding"/>
    <property type="evidence" value="ECO:0007669"/>
    <property type="project" value="InterPro"/>
</dbReference>
<name>A0A931PV56_FIMGI</name>
<feature type="domain" description="Bacterial type II secretion system protein E" evidence="3">
    <location>
        <begin position="183"/>
        <end position="197"/>
    </location>
</feature>
<proteinExistence type="inferred from homology"/>
<comment type="similarity">
    <text evidence="1">Belongs to the GSP E family.</text>
</comment>
<dbReference type="InterPro" id="IPR006321">
    <property type="entry name" value="PilT/PilU"/>
</dbReference>
<dbReference type="NCBIfam" id="TIGR01420">
    <property type="entry name" value="pilT_fam"/>
    <property type="match status" value="1"/>
</dbReference>
<comment type="caution">
    <text evidence="4">The sequence shown here is derived from an EMBL/GenBank/DDBJ whole genome shotgun (WGS) entry which is preliminary data.</text>
</comment>
<sequence>MGGSDLHFKTDTGKTYVRVLGDLQTRDEWPTFTPEEFQTALFSLLRPVQVKKFEHDLELDFAYELPGVSRFRGNVYQQRGNLQAAFRAIPYVIQSMEELELPAACYDFIQRPRGFVLVTGPAGSGKSTTLAAMIDRLNRTDAVHIMTVEDPVEFVHGDHVALINQRELETDTNSFANALKHVLRQDPDVILVGEMRDLETVHLAITAAETGHLVFATLHTIDAVQTVDRVVDVFPMHQQQQIRMQMAVNLLGVVSQTLVKRADGKGRAAAFEVLVATPAIRNMIRENKTYQMNSMIQTGSRAKMQTLDQALVTLVKSGLVTRAEAYSKAKDPYEFERLLNVEGGSGGQPPAAAPPSSAPPSAASAAEAGRPPLATPTAGAVPPAATGPAPVRGQPNRPTFRRD</sequence>
<dbReference type="Gene3D" id="3.30.450.90">
    <property type="match status" value="1"/>
</dbReference>
<evidence type="ECO:0000313" key="5">
    <source>
        <dbReference type="Proteomes" id="UP000727962"/>
    </source>
</evidence>
<dbReference type="InterPro" id="IPR003593">
    <property type="entry name" value="AAA+_ATPase"/>
</dbReference>
<accession>A0A931PV56</accession>
<dbReference type="GO" id="GO:0016887">
    <property type="term" value="F:ATP hydrolysis activity"/>
    <property type="evidence" value="ECO:0007669"/>
    <property type="project" value="InterPro"/>
</dbReference>
<dbReference type="InterPro" id="IPR050921">
    <property type="entry name" value="T4SS_GSP_E_ATPase"/>
</dbReference>